<name>A0ABR8ST99_9BACL</name>
<proteinExistence type="predicted"/>
<dbReference type="RefSeq" id="WP_191797340.1">
    <property type="nucleotide sequence ID" value="NZ_JACSQL010000001.1"/>
</dbReference>
<comment type="caution">
    <text evidence="1">The sequence shown here is derived from an EMBL/GenBank/DDBJ whole genome shotgun (WGS) entry which is preliminary data.</text>
</comment>
<evidence type="ECO:0000313" key="1">
    <source>
        <dbReference type="EMBL" id="MBD7966630.1"/>
    </source>
</evidence>
<sequence>MTSMNTNQAASLLEKWIVFLDMDNPKAWDKDEYSYIKDSCKMIRSSVSCLRGKSQGKGPSRKELSDLLEEFIEEIALDDPNEWEKENKDFVSEVLVAARFTVKFLRQK</sequence>
<gene>
    <name evidence="1" type="ORF">H9647_00985</name>
</gene>
<organism evidence="1 2">
    <name type="scientific">Paenibacillus gallinarum</name>
    <dbReference type="NCBI Taxonomy" id="2762232"/>
    <lineage>
        <taxon>Bacteria</taxon>
        <taxon>Bacillati</taxon>
        <taxon>Bacillota</taxon>
        <taxon>Bacilli</taxon>
        <taxon>Bacillales</taxon>
        <taxon>Paenibacillaceae</taxon>
        <taxon>Paenibacillus</taxon>
    </lineage>
</organism>
<reference evidence="1 2" key="1">
    <citation type="submission" date="2020-08" db="EMBL/GenBank/DDBJ databases">
        <title>A Genomic Blueprint of the Chicken Gut Microbiome.</title>
        <authorList>
            <person name="Gilroy R."/>
            <person name="Ravi A."/>
            <person name="Getino M."/>
            <person name="Pursley I."/>
            <person name="Horton D.L."/>
            <person name="Alikhan N.-F."/>
            <person name="Baker D."/>
            <person name="Gharbi K."/>
            <person name="Hall N."/>
            <person name="Watson M."/>
            <person name="Adriaenssens E.M."/>
            <person name="Foster-Nyarko E."/>
            <person name="Jarju S."/>
            <person name="Secka A."/>
            <person name="Antonio M."/>
            <person name="Oren A."/>
            <person name="Chaudhuri R."/>
            <person name="La Ragione R.M."/>
            <person name="Hildebrand F."/>
            <person name="Pallen M.J."/>
        </authorList>
    </citation>
    <scope>NUCLEOTIDE SEQUENCE [LARGE SCALE GENOMIC DNA]</scope>
    <source>
        <strain evidence="1 2">Sa2BVA9</strain>
    </source>
</reference>
<dbReference type="EMBL" id="JACSQL010000001">
    <property type="protein sequence ID" value="MBD7966630.1"/>
    <property type="molecule type" value="Genomic_DNA"/>
</dbReference>
<dbReference type="Proteomes" id="UP000608071">
    <property type="component" value="Unassembled WGS sequence"/>
</dbReference>
<protein>
    <submittedName>
        <fullName evidence="1">Uncharacterized protein</fullName>
    </submittedName>
</protein>
<accession>A0ABR8ST99</accession>
<evidence type="ECO:0000313" key="2">
    <source>
        <dbReference type="Proteomes" id="UP000608071"/>
    </source>
</evidence>
<keyword evidence="2" id="KW-1185">Reference proteome</keyword>